<reference evidence="2" key="1">
    <citation type="submission" date="2014-09" db="EMBL/GenBank/DDBJ databases">
        <authorList>
            <person name="Mudge J."/>
            <person name="Ramaraj T."/>
            <person name="Lindquist I.E."/>
            <person name="Bharti A.K."/>
            <person name="Sundararajan A."/>
            <person name="Cameron C.T."/>
            <person name="Woodward J.E."/>
            <person name="May G.D."/>
            <person name="Brubaker C."/>
            <person name="Broadhvest J."/>
            <person name="Wilkins T.A."/>
        </authorList>
    </citation>
    <scope>NUCLEOTIDE SEQUENCE</scope>
    <source>
        <strain evidence="2">cv. AKA8401</strain>
    </source>
</reference>
<gene>
    <name evidence="1" type="ORF">F383_04640</name>
</gene>
<evidence type="ECO:0000313" key="1">
    <source>
        <dbReference type="EMBL" id="KHG30495.1"/>
    </source>
</evidence>
<organism evidence="1 2">
    <name type="scientific">Gossypium arboreum</name>
    <name type="common">Tree cotton</name>
    <name type="synonym">Gossypium nanking</name>
    <dbReference type="NCBI Taxonomy" id="29729"/>
    <lineage>
        <taxon>Eukaryota</taxon>
        <taxon>Viridiplantae</taxon>
        <taxon>Streptophyta</taxon>
        <taxon>Embryophyta</taxon>
        <taxon>Tracheophyta</taxon>
        <taxon>Spermatophyta</taxon>
        <taxon>Magnoliopsida</taxon>
        <taxon>eudicotyledons</taxon>
        <taxon>Gunneridae</taxon>
        <taxon>Pentapetalae</taxon>
        <taxon>rosids</taxon>
        <taxon>malvids</taxon>
        <taxon>Malvales</taxon>
        <taxon>Malvaceae</taxon>
        <taxon>Malvoideae</taxon>
        <taxon>Gossypium</taxon>
    </lineage>
</organism>
<accession>A0A0B0PZI7</accession>
<dbReference type="Proteomes" id="UP000032142">
    <property type="component" value="Unassembled WGS sequence"/>
</dbReference>
<sequence length="53" mass="6293">MELANLFIYEESLMAWYEWYVDVIMNVYSINMVKMKVKSMILVACEIAMVMTC</sequence>
<dbReference type="AlphaFoldDB" id="A0A0B0PZI7"/>
<protein>
    <submittedName>
        <fullName evidence="1">Uncharacterized protein</fullName>
    </submittedName>
</protein>
<dbReference type="EMBL" id="KN457329">
    <property type="protein sequence ID" value="KHG30495.1"/>
    <property type="molecule type" value="Genomic_DNA"/>
</dbReference>
<keyword evidence="2" id="KW-1185">Reference proteome</keyword>
<name>A0A0B0PZI7_GOSAR</name>
<proteinExistence type="predicted"/>
<evidence type="ECO:0000313" key="2">
    <source>
        <dbReference type="Proteomes" id="UP000032142"/>
    </source>
</evidence>